<keyword evidence="3" id="KW-1185">Reference proteome</keyword>
<dbReference type="AlphaFoldDB" id="A0A232M2K2"/>
<proteinExistence type="predicted"/>
<dbReference type="Proteomes" id="UP000243515">
    <property type="component" value="Unassembled WGS sequence"/>
</dbReference>
<evidence type="ECO:0000313" key="3">
    <source>
        <dbReference type="Proteomes" id="UP000243515"/>
    </source>
</evidence>
<evidence type="ECO:0000256" key="1">
    <source>
        <dbReference type="SAM" id="MobiDB-lite"/>
    </source>
</evidence>
<reference evidence="2 3" key="1">
    <citation type="journal article" date="2015" name="Environ. Microbiol.">
        <title>Metagenome sequence of Elaphomyces granulatus from sporocarp tissue reveals Ascomycota ectomycorrhizal fingerprints of genome expansion and a Proteobacteria-rich microbiome.</title>
        <authorList>
            <person name="Quandt C.A."/>
            <person name="Kohler A."/>
            <person name="Hesse C.N."/>
            <person name="Sharpton T.J."/>
            <person name="Martin F."/>
            <person name="Spatafora J.W."/>
        </authorList>
    </citation>
    <scope>NUCLEOTIDE SEQUENCE [LARGE SCALE GENOMIC DNA]</scope>
    <source>
        <strain evidence="2 3">OSC145934</strain>
    </source>
</reference>
<evidence type="ECO:0008006" key="4">
    <source>
        <dbReference type="Google" id="ProtNLM"/>
    </source>
</evidence>
<feature type="region of interest" description="Disordered" evidence="1">
    <location>
        <begin position="276"/>
        <end position="307"/>
    </location>
</feature>
<dbReference type="OrthoDB" id="4349137at2759"/>
<gene>
    <name evidence="2" type="ORF">Egran_01663</name>
</gene>
<protein>
    <recommendedName>
        <fullName evidence="4">Fungal-type protein kinase domain-containing protein</fullName>
    </recommendedName>
</protein>
<accession>A0A232M2K2</accession>
<name>A0A232M2K2_9EURO</name>
<sequence length="307" mass="35343">MAPKKKQNQLWRRSVMTIVESGLKQLKSEGNIAVEELKKYEVELESLKKPDHPPTLAVRRVEREKIEKSLGISKDTRSSYSWRLSDSERVGKPELLDIVLERYDFAMENSPKNEALARSRLDAILLLTLAMVKERLADKGQSMSWQSEMYMKIRCHYEDHDRMLNGYPDYCLWYGRSKEAETNLVIAEAKSKSNADSGETQLLTYMGIVYKARKDLGKASVIVYGITTDSEVFNFYRIDKNGKYTVHTLRWGYYEDQEEEIIGQLVKIMTEASLLSPAPSKQPSHQKESSFETGPISSEESRMSWSD</sequence>
<dbReference type="EMBL" id="NPHW01002874">
    <property type="protein sequence ID" value="OXV10576.1"/>
    <property type="molecule type" value="Genomic_DNA"/>
</dbReference>
<evidence type="ECO:0000313" key="2">
    <source>
        <dbReference type="EMBL" id="OXV10576.1"/>
    </source>
</evidence>
<organism evidence="2 3">
    <name type="scientific">Elaphomyces granulatus</name>
    <dbReference type="NCBI Taxonomy" id="519963"/>
    <lineage>
        <taxon>Eukaryota</taxon>
        <taxon>Fungi</taxon>
        <taxon>Dikarya</taxon>
        <taxon>Ascomycota</taxon>
        <taxon>Pezizomycotina</taxon>
        <taxon>Eurotiomycetes</taxon>
        <taxon>Eurotiomycetidae</taxon>
        <taxon>Eurotiales</taxon>
        <taxon>Elaphomycetaceae</taxon>
        <taxon>Elaphomyces</taxon>
    </lineage>
</organism>
<feature type="compositionally biased region" description="Polar residues" evidence="1">
    <location>
        <begin position="291"/>
        <end position="307"/>
    </location>
</feature>
<comment type="caution">
    <text evidence="2">The sequence shown here is derived from an EMBL/GenBank/DDBJ whole genome shotgun (WGS) entry which is preliminary data.</text>
</comment>